<evidence type="ECO:0000256" key="6">
    <source>
        <dbReference type="SAM" id="Coils"/>
    </source>
</evidence>
<evidence type="ECO:0000256" key="2">
    <source>
        <dbReference type="ARBA" id="ARBA00009316"/>
    </source>
</evidence>
<dbReference type="GO" id="GO:0005813">
    <property type="term" value="C:centrosome"/>
    <property type="evidence" value="ECO:0007669"/>
    <property type="project" value="UniProtKB-SubCell"/>
</dbReference>
<sequence length="918" mass="106366">MGSTGEAEGSRTYRQMLRSRRLHRYQRFLKTLRRSDSRRCFCPVHIHPRPWVPPPCRTTRPYGVDGTQAIRRFHSNPESARDRKLTSVDMDEDYEIPDSIQYLYNDARILKDALHTIRHGDQLSKDAYNTVKKWSDQRIPEAEDMLEKKKQRRKQRKEEEEVEAAGEDKTAARREEELRAELRTLRDLNQSNEALLQVNRKLKRKVQKLQQRIKREEVAGKGSRESVAQLEANTRDDYIFLSLKKKYDDLLQYALKVESDNQKLKSLAGMSGEQEGWYNDSERENIGTAQGTVATLRSQVQELRTELARKDEYVVKCEQHLQTLKDNMAVQDTLRGQTSEQGERRTTARGPEVAVLEQEWTRRLIETKETYDRAIQEYKNQLSLLQEKVEAGERDHHSQVQKLTELLAREQERRTQAEKTLESKQKQGHDENREKQEYRKDKSQGYGEDKERQGYGEDKERQGHEKDRENKGQDEERERQGQRGERKVAGHGENRRTVTDDIASDRDASEAERGDKYSNLASISKSEKSDSPRRPPSSKDRKGNGRIMRSTSLEGDGGIDTNATVAMEGAERYREALDLIVKRLENLQMSRDWVETTVSVVKDTISRCLQEWRESLEQQQIQWNSQVEQLNAHNTELQKRWREKNKKVESLAKQCSELEQENTKLTHQCSLAESRVAAAQASAKLEGLQGLPQKLQELEEALIDSKELLHKAQVEKQALQDQVRQLAEKLSKKEAKLRVEREQSAGRGDEASGLREAVASHKQMVEEARSDMGLLREQLATKDVLLEQMSAQLEERIRECAHLASQVERYKLKQDQETESFQVRLHEWDSTSHKQLLEAQAQASRYQTQLSTLRSEKEQSEKALRHHNRKLEERLDQLQLKNATLERQLKTITSTFNSMFSTVDLNPPISGVPGTSGL</sequence>
<feature type="coiled-coil region" evidence="6">
    <location>
        <begin position="836"/>
        <end position="895"/>
    </location>
</feature>
<keyword evidence="5" id="KW-0206">Cytoskeleton</keyword>
<feature type="region of interest" description="Disordered" evidence="7">
    <location>
        <begin position="142"/>
        <end position="174"/>
    </location>
</feature>
<evidence type="ECO:0000256" key="4">
    <source>
        <dbReference type="ARBA" id="ARBA00023054"/>
    </source>
</evidence>
<protein>
    <recommendedName>
        <fullName evidence="10">Outer dense fiber protein 2-like</fullName>
    </recommendedName>
</protein>
<keyword evidence="4 6" id="KW-0175">Coiled coil</keyword>
<feature type="compositionally biased region" description="Basic and acidic residues" evidence="7">
    <location>
        <begin position="525"/>
        <end position="543"/>
    </location>
</feature>
<reference evidence="8" key="1">
    <citation type="submission" date="2023-11" db="EMBL/GenBank/DDBJ databases">
        <title>Genome assemblies of two species of porcelain crab, Petrolisthes cinctipes and Petrolisthes manimaculis (Anomura: Porcellanidae).</title>
        <authorList>
            <person name="Angst P."/>
        </authorList>
    </citation>
    <scope>NUCLEOTIDE SEQUENCE</scope>
    <source>
        <strain evidence="8">PB745_02</strain>
        <tissue evidence="8">Gill</tissue>
    </source>
</reference>
<gene>
    <name evidence="8" type="ORF">Pmani_026584</name>
</gene>
<organism evidence="8 9">
    <name type="scientific">Petrolisthes manimaculis</name>
    <dbReference type="NCBI Taxonomy" id="1843537"/>
    <lineage>
        <taxon>Eukaryota</taxon>
        <taxon>Metazoa</taxon>
        <taxon>Ecdysozoa</taxon>
        <taxon>Arthropoda</taxon>
        <taxon>Crustacea</taxon>
        <taxon>Multicrustacea</taxon>
        <taxon>Malacostraca</taxon>
        <taxon>Eumalacostraca</taxon>
        <taxon>Eucarida</taxon>
        <taxon>Decapoda</taxon>
        <taxon>Pleocyemata</taxon>
        <taxon>Anomura</taxon>
        <taxon>Galatheoidea</taxon>
        <taxon>Porcellanidae</taxon>
        <taxon>Petrolisthes</taxon>
    </lineage>
</organism>
<evidence type="ECO:0000256" key="7">
    <source>
        <dbReference type="SAM" id="MobiDB-lite"/>
    </source>
</evidence>
<dbReference type="EMBL" id="JAWZYT010002901">
    <property type="protein sequence ID" value="KAK4301249.1"/>
    <property type="molecule type" value="Genomic_DNA"/>
</dbReference>
<dbReference type="PANTHER" id="PTHR23162">
    <property type="entry name" value="OUTER DENSE FIBER OF SPERM TAILS 2"/>
    <property type="match status" value="1"/>
</dbReference>
<dbReference type="PANTHER" id="PTHR23162:SF10">
    <property type="entry name" value="FI13205P"/>
    <property type="match status" value="1"/>
</dbReference>
<evidence type="ECO:0008006" key="10">
    <source>
        <dbReference type="Google" id="ProtNLM"/>
    </source>
</evidence>
<feature type="compositionally biased region" description="Basic and acidic residues" evidence="7">
    <location>
        <begin position="412"/>
        <end position="516"/>
    </location>
</feature>
<feature type="compositionally biased region" description="Basic and acidic residues" evidence="7">
    <location>
        <begin position="737"/>
        <end position="753"/>
    </location>
</feature>
<evidence type="ECO:0000313" key="8">
    <source>
        <dbReference type="EMBL" id="KAK4301249.1"/>
    </source>
</evidence>
<comment type="caution">
    <text evidence="8">The sequence shown here is derived from an EMBL/GenBank/DDBJ whole genome shotgun (WGS) entry which is preliminary data.</text>
</comment>
<dbReference type="GO" id="GO:1902017">
    <property type="term" value="P:regulation of cilium assembly"/>
    <property type="evidence" value="ECO:0007669"/>
    <property type="project" value="TreeGrafter"/>
</dbReference>
<comment type="subcellular location">
    <subcellularLocation>
        <location evidence="1">Cytoplasm</location>
        <location evidence="1">Cytoskeleton</location>
        <location evidence="1">Microtubule organizing center</location>
        <location evidence="1">Centrosome</location>
    </subcellularLocation>
</comment>
<feature type="region of interest" description="Disordered" evidence="7">
    <location>
        <begin position="412"/>
        <end position="561"/>
    </location>
</feature>
<proteinExistence type="inferred from homology"/>
<evidence type="ECO:0000256" key="3">
    <source>
        <dbReference type="ARBA" id="ARBA00022490"/>
    </source>
</evidence>
<keyword evidence="3" id="KW-0963">Cytoplasm</keyword>
<accession>A0AAE1TZZ0</accession>
<feature type="region of interest" description="Disordered" evidence="7">
    <location>
        <begin position="737"/>
        <end position="756"/>
    </location>
</feature>
<evidence type="ECO:0000256" key="5">
    <source>
        <dbReference type="ARBA" id="ARBA00023212"/>
    </source>
</evidence>
<evidence type="ECO:0000256" key="1">
    <source>
        <dbReference type="ARBA" id="ARBA00004300"/>
    </source>
</evidence>
<dbReference type="Proteomes" id="UP001292094">
    <property type="component" value="Unassembled WGS sequence"/>
</dbReference>
<evidence type="ECO:0000313" key="9">
    <source>
        <dbReference type="Proteomes" id="UP001292094"/>
    </source>
</evidence>
<keyword evidence="9" id="KW-1185">Reference proteome</keyword>
<name>A0AAE1TZZ0_9EUCA</name>
<comment type="similarity">
    <text evidence="2">Belongs to the ODF2 family.</text>
</comment>
<dbReference type="AlphaFoldDB" id="A0AAE1TZZ0"/>
<dbReference type="InterPro" id="IPR026099">
    <property type="entry name" value="Odf2-rel"/>
</dbReference>